<feature type="domain" description="Opine dehydrogenase" evidence="3">
    <location>
        <begin position="191"/>
        <end position="334"/>
    </location>
</feature>
<comment type="caution">
    <text evidence="4">The sequence shown here is derived from an EMBL/GenBank/DDBJ whole genome shotgun (WGS) entry which is preliminary data.</text>
</comment>
<dbReference type="InterPro" id="IPR013328">
    <property type="entry name" value="6PGD_dom2"/>
</dbReference>
<dbReference type="EMBL" id="QZDT01000001">
    <property type="protein sequence ID" value="NBJ91370.1"/>
    <property type="molecule type" value="Genomic_DNA"/>
</dbReference>
<dbReference type="RefSeq" id="WP_160558441.1">
    <property type="nucleotide sequence ID" value="NZ_QZDT01000001.1"/>
</dbReference>
<dbReference type="OrthoDB" id="1073746at2"/>
<dbReference type="InterPro" id="IPR003421">
    <property type="entry name" value="Opine_DH"/>
</dbReference>
<accession>A0A9X5BCV5</accession>
<dbReference type="InterPro" id="IPR008927">
    <property type="entry name" value="6-PGluconate_DH-like_C_sf"/>
</dbReference>
<dbReference type="Pfam" id="PF02317">
    <property type="entry name" value="Octopine_DH"/>
    <property type="match status" value="1"/>
</dbReference>
<dbReference type="GO" id="GO:0046168">
    <property type="term" value="P:glycerol-3-phosphate catabolic process"/>
    <property type="evidence" value="ECO:0007669"/>
    <property type="project" value="InterPro"/>
</dbReference>
<reference evidence="4" key="1">
    <citation type="submission" date="2018-09" db="EMBL/GenBank/DDBJ databases">
        <title>Murine metabolic-syndrome-specific gut microbial biobank.</title>
        <authorList>
            <person name="Liu C."/>
        </authorList>
    </citation>
    <scope>NUCLEOTIDE SEQUENCE</scope>
    <source>
        <strain evidence="4">D42-62</strain>
    </source>
</reference>
<organism evidence="4 5">
    <name type="scientific">Parablautia muri</name>
    <dbReference type="NCBI Taxonomy" id="2320879"/>
    <lineage>
        <taxon>Bacteria</taxon>
        <taxon>Bacillati</taxon>
        <taxon>Bacillota</taxon>
        <taxon>Clostridia</taxon>
        <taxon>Lachnospirales</taxon>
        <taxon>Lachnospiraceae</taxon>
        <taxon>Parablautia</taxon>
    </lineage>
</organism>
<keyword evidence="1" id="KW-0560">Oxidoreductase</keyword>
<dbReference type="InterPro" id="IPR011128">
    <property type="entry name" value="G3P_DH_NAD-dep_N"/>
</dbReference>
<name>A0A9X5BCV5_9FIRM</name>
<dbReference type="PANTHER" id="PTHR38015:SF1">
    <property type="entry name" value="OPINE DEHYDROGENASE DOMAIN-CONTAINING PROTEIN"/>
    <property type="match status" value="1"/>
</dbReference>
<dbReference type="Proteomes" id="UP001154420">
    <property type="component" value="Unassembled WGS sequence"/>
</dbReference>
<sequence length="355" mass="40111">MSTINSKDSDRVFVCGAGHQGLSMAAHLALNGVKVTLWNRTLKNIQEVVETRKIYCSGIINDVATIEKASSKISEVISDFVMVATPSSAHRDIAKELAPYVHRDMVIILNPGRTFGAIDFANTLRQHGVKEMPQIAETQTIVYTCRKDTNNSVNLYAMKNDVQIASLRKEEMKYIMASMPACLKPYFKIVNSVAITSFSNVGMVLHCAPVLMNIGWIETQKADFKYYYDGISKSVSGFLEKIDGERMRISKEVGFEIESTADWMKRTYNVKGNDLFECIQNNDKYREIDAPTSIWCRYIFEDIPNGMVPMEDLGMQVGILTPNMTMIINLASTVLERNFREEGRKVLLESAREFF</sequence>
<dbReference type="SUPFAM" id="SSF51735">
    <property type="entry name" value="NAD(P)-binding Rossmann-fold domains"/>
    <property type="match status" value="1"/>
</dbReference>
<protein>
    <submittedName>
        <fullName evidence="4">NADP transhydrogenase subunit alpha</fullName>
    </submittedName>
</protein>
<dbReference type="Gene3D" id="1.10.1040.10">
    <property type="entry name" value="N-(1-d-carboxylethyl)-l-norvaline Dehydrogenase, domain 2"/>
    <property type="match status" value="1"/>
</dbReference>
<feature type="domain" description="Glycerol-3-phosphate dehydrogenase NAD-dependent N-terminal" evidence="2">
    <location>
        <begin position="12"/>
        <end position="108"/>
    </location>
</feature>
<dbReference type="GO" id="GO:0051287">
    <property type="term" value="F:NAD binding"/>
    <property type="evidence" value="ECO:0007669"/>
    <property type="project" value="InterPro"/>
</dbReference>
<gene>
    <name evidence="4" type="ORF">D5281_01905</name>
</gene>
<dbReference type="PANTHER" id="PTHR38015">
    <property type="entry name" value="BLR6086 PROTEIN"/>
    <property type="match status" value="1"/>
</dbReference>
<proteinExistence type="predicted"/>
<evidence type="ECO:0000256" key="1">
    <source>
        <dbReference type="ARBA" id="ARBA00023002"/>
    </source>
</evidence>
<dbReference type="InterPro" id="IPR036291">
    <property type="entry name" value="NAD(P)-bd_dom_sf"/>
</dbReference>
<keyword evidence="5" id="KW-1185">Reference proteome</keyword>
<dbReference type="Gene3D" id="3.40.50.720">
    <property type="entry name" value="NAD(P)-binding Rossmann-like Domain"/>
    <property type="match status" value="1"/>
</dbReference>
<dbReference type="Pfam" id="PF01210">
    <property type="entry name" value="NAD_Gly3P_dh_N"/>
    <property type="match status" value="1"/>
</dbReference>
<dbReference type="InterPro" id="IPR051729">
    <property type="entry name" value="Opine/Lysopine_DH"/>
</dbReference>
<dbReference type="AlphaFoldDB" id="A0A9X5BCV5"/>
<dbReference type="SUPFAM" id="SSF48179">
    <property type="entry name" value="6-phosphogluconate dehydrogenase C-terminal domain-like"/>
    <property type="match status" value="1"/>
</dbReference>
<evidence type="ECO:0000313" key="4">
    <source>
        <dbReference type="EMBL" id="NBJ91370.1"/>
    </source>
</evidence>
<dbReference type="GO" id="GO:0016616">
    <property type="term" value="F:oxidoreductase activity, acting on the CH-OH group of donors, NAD or NADP as acceptor"/>
    <property type="evidence" value="ECO:0007669"/>
    <property type="project" value="InterPro"/>
</dbReference>
<evidence type="ECO:0000313" key="5">
    <source>
        <dbReference type="Proteomes" id="UP001154420"/>
    </source>
</evidence>
<evidence type="ECO:0000259" key="3">
    <source>
        <dbReference type="Pfam" id="PF02317"/>
    </source>
</evidence>
<evidence type="ECO:0000259" key="2">
    <source>
        <dbReference type="Pfam" id="PF01210"/>
    </source>
</evidence>